<feature type="region of interest" description="Disordered" evidence="2">
    <location>
        <begin position="33"/>
        <end position="53"/>
    </location>
</feature>
<dbReference type="InterPro" id="IPR029052">
    <property type="entry name" value="Metallo-depent_PP-like"/>
</dbReference>
<sequence>MTEDMREATLDDERSSPVGAALEVFRRRSSQRCRVSRSHSSRRKRNSTEISPHKYTNDPLLAWEMLKNNRPVKPVRQMKLNTPVKRDAVRFVCMSCLHQSFPDPQSVPPGDVLIIAGDFTLCGRPDEIELFDNYTRQLKHVFKIVIAGNHECTFDDRFMKATGKDLSEKEFAIKQTLSDSFSVHEVKNAKQNLKNCIYLEDSSVELFGLQIYGTPWLVITLK</sequence>
<gene>
    <name evidence="4" type="ORF">GPUH_LOCUS4024</name>
</gene>
<evidence type="ECO:0000313" key="5">
    <source>
        <dbReference type="Proteomes" id="UP000271098"/>
    </source>
</evidence>
<comment type="similarity">
    <text evidence="1">Belongs to the UPF0046 family.</text>
</comment>
<dbReference type="InterPro" id="IPR051693">
    <property type="entry name" value="UPF0046_metallophosphoest"/>
</dbReference>
<dbReference type="PANTHER" id="PTHR12905:SF0">
    <property type="entry name" value="CALCINEURIN-LIKE PHOSPHOESTERASE DOMAIN-CONTAINING PROTEIN"/>
    <property type="match status" value="1"/>
</dbReference>
<reference evidence="4 5" key="1">
    <citation type="submission" date="2018-11" db="EMBL/GenBank/DDBJ databases">
        <authorList>
            <consortium name="Pathogen Informatics"/>
        </authorList>
    </citation>
    <scope>NUCLEOTIDE SEQUENCE [LARGE SCALE GENOMIC DNA]</scope>
</reference>
<evidence type="ECO:0000256" key="1">
    <source>
        <dbReference type="ARBA" id="ARBA00007993"/>
    </source>
</evidence>
<dbReference type="GO" id="GO:0016787">
    <property type="term" value="F:hydrolase activity"/>
    <property type="evidence" value="ECO:0007669"/>
    <property type="project" value="InterPro"/>
</dbReference>
<evidence type="ECO:0000259" key="3">
    <source>
        <dbReference type="Pfam" id="PF00149"/>
    </source>
</evidence>
<dbReference type="Pfam" id="PF00149">
    <property type="entry name" value="Metallophos"/>
    <property type="match status" value="1"/>
</dbReference>
<dbReference type="InterPro" id="IPR004843">
    <property type="entry name" value="Calcineurin-like_PHP"/>
</dbReference>
<dbReference type="OrthoDB" id="630188at2759"/>
<evidence type="ECO:0000256" key="2">
    <source>
        <dbReference type="SAM" id="MobiDB-lite"/>
    </source>
</evidence>
<dbReference type="PANTHER" id="PTHR12905">
    <property type="entry name" value="METALLOPHOSPHOESTERASE"/>
    <property type="match status" value="1"/>
</dbReference>
<dbReference type="Proteomes" id="UP000271098">
    <property type="component" value="Unassembled WGS sequence"/>
</dbReference>
<protein>
    <recommendedName>
        <fullName evidence="3">Calcineurin-like phosphoesterase domain-containing protein</fullName>
    </recommendedName>
</protein>
<dbReference type="AlphaFoldDB" id="A0A3P6PQ53"/>
<feature type="domain" description="Calcineurin-like phosphoesterase" evidence="3">
    <location>
        <begin position="90"/>
        <end position="200"/>
    </location>
</feature>
<keyword evidence="5" id="KW-1185">Reference proteome</keyword>
<dbReference type="EMBL" id="UYRT01007270">
    <property type="protein sequence ID" value="VDK41966.1"/>
    <property type="molecule type" value="Genomic_DNA"/>
</dbReference>
<dbReference type="Gene3D" id="3.60.21.10">
    <property type="match status" value="1"/>
</dbReference>
<feature type="compositionally biased region" description="Basic residues" evidence="2">
    <location>
        <begin position="33"/>
        <end position="45"/>
    </location>
</feature>
<organism evidence="4 5">
    <name type="scientific">Gongylonema pulchrum</name>
    <dbReference type="NCBI Taxonomy" id="637853"/>
    <lineage>
        <taxon>Eukaryota</taxon>
        <taxon>Metazoa</taxon>
        <taxon>Ecdysozoa</taxon>
        <taxon>Nematoda</taxon>
        <taxon>Chromadorea</taxon>
        <taxon>Rhabditida</taxon>
        <taxon>Spirurina</taxon>
        <taxon>Spiruromorpha</taxon>
        <taxon>Spiruroidea</taxon>
        <taxon>Gongylonematidae</taxon>
        <taxon>Gongylonema</taxon>
    </lineage>
</organism>
<accession>A0A3P6PQ53</accession>
<name>A0A3P6PQ53_9BILA</name>
<proteinExistence type="inferred from homology"/>
<dbReference type="SUPFAM" id="SSF56300">
    <property type="entry name" value="Metallo-dependent phosphatases"/>
    <property type="match status" value="1"/>
</dbReference>
<evidence type="ECO:0000313" key="4">
    <source>
        <dbReference type="EMBL" id="VDK41966.1"/>
    </source>
</evidence>